<feature type="domain" description="Glycosyltransferase subfamily 4-like N-terminal" evidence="1">
    <location>
        <begin position="16"/>
        <end position="199"/>
    </location>
</feature>
<organism evidence="2 3">
    <name type="scientific">Rhodoferax koreensis</name>
    <dbReference type="NCBI Taxonomy" id="1842727"/>
    <lineage>
        <taxon>Bacteria</taxon>
        <taxon>Pseudomonadati</taxon>
        <taxon>Pseudomonadota</taxon>
        <taxon>Betaproteobacteria</taxon>
        <taxon>Burkholderiales</taxon>
        <taxon>Comamonadaceae</taxon>
        <taxon>Rhodoferax</taxon>
    </lineage>
</organism>
<reference evidence="2 3" key="1">
    <citation type="submission" date="2017-01" db="EMBL/GenBank/DDBJ databases">
        <authorList>
            <person name="Mah S.A."/>
            <person name="Swanson W.J."/>
            <person name="Moy G.W."/>
            <person name="Vacquier V.D."/>
        </authorList>
    </citation>
    <scope>NUCLEOTIDE SEQUENCE [LARGE SCALE GENOMIC DNA]</scope>
    <source>
        <strain evidence="2 3">DCY110</strain>
    </source>
</reference>
<accession>A0A1P8K0F9</accession>
<dbReference type="Pfam" id="PF13579">
    <property type="entry name" value="Glyco_trans_4_4"/>
    <property type="match status" value="1"/>
</dbReference>
<evidence type="ECO:0000313" key="2">
    <source>
        <dbReference type="EMBL" id="APW39487.1"/>
    </source>
</evidence>
<dbReference type="Gene3D" id="3.40.50.2000">
    <property type="entry name" value="Glycogen Phosphorylase B"/>
    <property type="match status" value="1"/>
</dbReference>
<dbReference type="InterPro" id="IPR028098">
    <property type="entry name" value="Glyco_trans_4-like_N"/>
</dbReference>
<dbReference type="STRING" id="1842727.RD110_21575"/>
<evidence type="ECO:0000259" key="1">
    <source>
        <dbReference type="Pfam" id="PF13579"/>
    </source>
</evidence>
<dbReference type="Proteomes" id="UP000186609">
    <property type="component" value="Chromosome"/>
</dbReference>
<gene>
    <name evidence="2" type="ORF">RD110_21575</name>
</gene>
<keyword evidence="3" id="KW-1185">Reference proteome</keyword>
<dbReference type="OrthoDB" id="9794575at2"/>
<protein>
    <submittedName>
        <fullName evidence="2">Glycosyltransferase</fullName>
    </submittedName>
</protein>
<dbReference type="GO" id="GO:0016757">
    <property type="term" value="F:glycosyltransferase activity"/>
    <property type="evidence" value="ECO:0007669"/>
    <property type="project" value="UniProtKB-ARBA"/>
</dbReference>
<dbReference type="SUPFAM" id="SSF53756">
    <property type="entry name" value="UDP-Glycosyltransferase/glycogen phosphorylase"/>
    <property type="match status" value="1"/>
</dbReference>
<proteinExistence type="predicted"/>
<dbReference type="EMBL" id="CP019236">
    <property type="protein sequence ID" value="APW39487.1"/>
    <property type="molecule type" value="Genomic_DNA"/>
</dbReference>
<sequence>MIAYHFPPLAGSSGIQRTLRFVQHLPALGWQPVVLTADPRAYEQTSEDLMRDVPASTPVCRAFALDTARHLNIKGRYPGWMARPDRWISWRFDAVRQGMRLIREHRPDVIWSTYPIATAHVIAQTLHRNTGIPWVADFRDPMAQEGYPSDPQTWRSYQRIEETALLQARHSVFTTPGAAAIYRERYPDAAERVEVLENGYDEESFSGSGLSLLPEKNPNGQRPLILLHSGIVYPSERDPTQLFMALQRLSASGRLKPTDVRIRFRASVHDSLLSSLATRFGVAEFIEMCPPVPYREALAEMLSVDALLVMQASNCNAQIPAKIYEYLRAGKPIIGLTDPAGDTAGVLRGAGLDAIARLDVTEEIEALLPAFLDGIRERRAVLPARDAVLRASRRGRSEALAQLLGRIVPS</sequence>
<keyword evidence="2" id="KW-0808">Transferase</keyword>
<name>A0A1P8K0F9_9BURK</name>
<evidence type="ECO:0000313" key="3">
    <source>
        <dbReference type="Proteomes" id="UP000186609"/>
    </source>
</evidence>
<dbReference type="KEGG" id="rhy:RD110_21575"/>
<dbReference type="AlphaFoldDB" id="A0A1P8K0F9"/>